<dbReference type="AlphaFoldDB" id="A0AAJ0CIQ0"/>
<proteinExistence type="inferred from homology"/>
<feature type="compositionally biased region" description="Basic and acidic residues" evidence="2">
    <location>
        <begin position="318"/>
        <end position="354"/>
    </location>
</feature>
<feature type="region of interest" description="Disordered" evidence="2">
    <location>
        <begin position="158"/>
        <end position="245"/>
    </location>
</feature>
<feature type="compositionally biased region" description="Basic and acidic residues" evidence="2">
    <location>
        <begin position="12"/>
        <end position="21"/>
    </location>
</feature>
<feature type="region of interest" description="Disordered" evidence="2">
    <location>
        <begin position="625"/>
        <end position="674"/>
    </location>
</feature>
<evidence type="ECO:0000256" key="1">
    <source>
        <dbReference type="ARBA" id="ARBA00007473"/>
    </source>
</evidence>
<feature type="compositionally biased region" description="Acidic residues" evidence="2">
    <location>
        <begin position="415"/>
        <end position="424"/>
    </location>
</feature>
<feature type="compositionally biased region" description="Acidic residues" evidence="2">
    <location>
        <begin position="453"/>
        <end position="470"/>
    </location>
</feature>
<feature type="compositionally biased region" description="Basic and acidic residues" evidence="2">
    <location>
        <begin position="440"/>
        <end position="452"/>
    </location>
</feature>
<feature type="region of interest" description="Disordered" evidence="2">
    <location>
        <begin position="415"/>
        <end position="513"/>
    </location>
</feature>
<feature type="compositionally biased region" description="Basic residues" evidence="2">
    <location>
        <begin position="652"/>
        <end position="664"/>
    </location>
</feature>
<dbReference type="EMBL" id="JASWJB010000196">
    <property type="protein sequence ID" value="KAK2593780.1"/>
    <property type="molecule type" value="Genomic_DNA"/>
</dbReference>
<dbReference type="GO" id="GO:0005730">
    <property type="term" value="C:nucleolus"/>
    <property type="evidence" value="ECO:0007669"/>
    <property type="project" value="TreeGrafter"/>
</dbReference>
<protein>
    <submittedName>
        <fullName evidence="4">Kinetochore protein Spc24</fullName>
    </submittedName>
</protein>
<feature type="compositionally biased region" description="Basic and acidic residues" evidence="2">
    <location>
        <begin position="210"/>
        <end position="219"/>
    </location>
</feature>
<dbReference type="Proteomes" id="UP001251528">
    <property type="component" value="Unassembled WGS sequence"/>
</dbReference>
<reference evidence="4" key="1">
    <citation type="submission" date="2023-06" db="EMBL/GenBank/DDBJ databases">
        <title>Conoideocrella luteorostrata (Hypocreales: Clavicipitaceae), a potential biocontrol fungus for elongate hemlock scale in United States Christmas tree production areas.</title>
        <authorList>
            <person name="Barrett H."/>
            <person name="Lovett B."/>
            <person name="Macias A.M."/>
            <person name="Stajich J.E."/>
            <person name="Kasson M.T."/>
        </authorList>
    </citation>
    <scope>NUCLEOTIDE SEQUENCE</scope>
    <source>
        <strain evidence="4">ARSEF 14590</strain>
    </source>
</reference>
<feature type="compositionally biased region" description="Basic and acidic residues" evidence="2">
    <location>
        <begin position="501"/>
        <end position="513"/>
    </location>
</feature>
<keyword evidence="5" id="KW-1185">Reference proteome</keyword>
<feature type="compositionally biased region" description="Polar residues" evidence="2">
    <location>
        <begin position="1"/>
        <end position="11"/>
    </location>
</feature>
<evidence type="ECO:0000313" key="4">
    <source>
        <dbReference type="EMBL" id="KAK2593780.1"/>
    </source>
</evidence>
<dbReference type="PANTHER" id="PTHR14490">
    <property type="entry name" value="ZINC FINGER, ZZ TYPE"/>
    <property type="match status" value="1"/>
</dbReference>
<evidence type="ECO:0000313" key="5">
    <source>
        <dbReference type="Proteomes" id="UP001251528"/>
    </source>
</evidence>
<feature type="compositionally biased region" description="Basic residues" evidence="2">
    <location>
        <begin position="489"/>
        <end position="500"/>
    </location>
</feature>
<dbReference type="PANTHER" id="PTHR14490:SF5">
    <property type="entry name" value="PROTEIN KRI1 HOMOLOG"/>
    <property type="match status" value="1"/>
</dbReference>
<comment type="caution">
    <text evidence="4">The sequence shown here is derived from an EMBL/GenBank/DDBJ whole genome shotgun (WGS) entry which is preliminary data.</text>
</comment>
<dbReference type="Pfam" id="PF12936">
    <property type="entry name" value="Kri1_C"/>
    <property type="match status" value="1"/>
</dbReference>
<dbReference type="GO" id="GO:0000447">
    <property type="term" value="P:endonucleolytic cleavage in ITS1 to separate SSU-rRNA from 5.8S rRNA and LSU-rRNA from tricistronic rRNA transcript (SSU-rRNA, 5.8S rRNA, LSU-rRNA)"/>
    <property type="evidence" value="ECO:0007669"/>
    <property type="project" value="TreeGrafter"/>
</dbReference>
<evidence type="ECO:0000256" key="2">
    <source>
        <dbReference type="SAM" id="MobiDB-lite"/>
    </source>
</evidence>
<feature type="compositionally biased region" description="Basic and acidic residues" evidence="2">
    <location>
        <begin position="40"/>
        <end position="69"/>
    </location>
</feature>
<accession>A0AAJ0CIQ0</accession>
<sequence length="674" mass="76386">MVSSESTSAKAKNNESKRHLLGDSGSDSDSEDGGAQLEKSGFKVNEEYARRFEHNKKREERHKLEEKLKANGKGRQGPSGEDEDENEDGSSSSNETEDEDGFLATEDLDAKISATLQAIRNKDPRLYDKNYKFIELPDEDAIEQKKKEKPVFLRDYQREKLLRGDIAGSDGEDDGPQTYTQEQDALKKSIVSEINATKGEDDSDSSSDDDFLKKKEPVKAAKAKNGVHPSRAPTLKVSELDVENADKDPETYLSNFLAARAWIPEEGGRWKAFESDDGEDNDNADEFEQAYNLRFEDPEKSNEVLKSYARDFAAARSVRREDKSSRQRQRELEREQKEEEKRQKREDKARLRKLKLDETQEKLQKLKQAAGAVGKELTEAEWMAFLNDAWDDDKWEEEMKKRFGDDYYAIQDDVLVSDDEDDEGNSEKTAKNKKKHTKKPKWEDDIDIKDLVPDFEDEPQATPAADEEDNNAATAAAAAADDDDDTPPSKKRKTSDHKRARLESQKKARQERTKLEALVDSKLELTNHHLLQSNKSGMGGFRYRETSPQSFGMTARDILLAPSDKALNEFFGLKKLASFRDPEKKRRDKKTLGKKARLREWRRGTFGRDFEREGPTYGFEALMDGEEDALMQDAPSEAAHDADGNVVGGVGGRKKKRKRSKSSKGKGAAEVQVQ</sequence>
<name>A0AAJ0CIQ0_9HYPO</name>
<dbReference type="Pfam" id="PF05178">
    <property type="entry name" value="Kri1"/>
    <property type="match status" value="1"/>
</dbReference>
<feature type="region of interest" description="Disordered" evidence="2">
    <location>
        <begin position="316"/>
        <end position="354"/>
    </location>
</feature>
<evidence type="ECO:0000259" key="3">
    <source>
        <dbReference type="Pfam" id="PF12936"/>
    </source>
</evidence>
<gene>
    <name evidence="4" type="primary">kri1</name>
    <name evidence="4" type="ORF">QQS21_008541</name>
</gene>
<feature type="region of interest" description="Disordered" evidence="2">
    <location>
        <begin position="1"/>
        <end position="106"/>
    </location>
</feature>
<dbReference type="InterPro" id="IPR024626">
    <property type="entry name" value="Kri1-like_C"/>
</dbReference>
<comment type="similarity">
    <text evidence="1">Belongs to the KRI1 family.</text>
</comment>
<dbReference type="InterPro" id="IPR018034">
    <property type="entry name" value="Kri1"/>
</dbReference>
<dbReference type="GO" id="GO:0030686">
    <property type="term" value="C:90S preribosome"/>
    <property type="evidence" value="ECO:0007669"/>
    <property type="project" value="TreeGrafter"/>
</dbReference>
<organism evidence="4 5">
    <name type="scientific">Conoideocrella luteorostrata</name>
    <dbReference type="NCBI Taxonomy" id="1105319"/>
    <lineage>
        <taxon>Eukaryota</taxon>
        <taxon>Fungi</taxon>
        <taxon>Dikarya</taxon>
        <taxon>Ascomycota</taxon>
        <taxon>Pezizomycotina</taxon>
        <taxon>Sordariomycetes</taxon>
        <taxon>Hypocreomycetidae</taxon>
        <taxon>Hypocreales</taxon>
        <taxon>Clavicipitaceae</taxon>
        <taxon>Conoideocrella</taxon>
    </lineage>
</organism>
<feature type="domain" description="Kri1-like C-terminal" evidence="3">
    <location>
        <begin position="514"/>
        <end position="603"/>
    </location>
</feature>